<dbReference type="InterPro" id="IPR003409">
    <property type="entry name" value="MORN"/>
</dbReference>
<dbReference type="PANTHER" id="PTHR23084:SF263">
    <property type="entry name" value="MORN REPEAT-CONTAINING PROTEIN 1"/>
    <property type="match status" value="1"/>
</dbReference>
<dbReference type="GO" id="GO:0004197">
    <property type="term" value="F:cysteine-type endopeptidase activity"/>
    <property type="evidence" value="ECO:0007669"/>
    <property type="project" value="InterPro"/>
</dbReference>
<gene>
    <name evidence="4" type="ORF">BHU25_05815</name>
</gene>
<protein>
    <submittedName>
        <fullName evidence="4">Peptidase C13</fullName>
    </submittedName>
</protein>
<dbReference type="PROSITE" id="PS51257">
    <property type="entry name" value="PROKAR_LIPOPROTEIN"/>
    <property type="match status" value="1"/>
</dbReference>
<dbReference type="AlphaFoldDB" id="A0A423DWG9"/>
<dbReference type="RefSeq" id="WP_123565111.1">
    <property type="nucleotide sequence ID" value="NZ_MOAM01000011.1"/>
</dbReference>
<dbReference type="Proteomes" id="UP000285286">
    <property type="component" value="Unassembled WGS sequence"/>
</dbReference>
<feature type="compositionally biased region" description="Basic and acidic residues" evidence="2">
    <location>
        <begin position="567"/>
        <end position="577"/>
    </location>
</feature>
<dbReference type="PROSITE" id="PS50208">
    <property type="entry name" value="CASPASE_P20"/>
    <property type="match status" value="1"/>
</dbReference>
<evidence type="ECO:0000313" key="5">
    <source>
        <dbReference type="Proteomes" id="UP000285286"/>
    </source>
</evidence>
<dbReference type="InterPro" id="IPR029030">
    <property type="entry name" value="Caspase-like_dom_sf"/>
</dbReference>
<dbReference type="Gene3D" id="2.20.110.10">
    <property type="entry name" value="Histone H3 K4-specific methyltransferase SET7/9 N-terminal domain"/>
    <property type="match status" value="4"/>
</dbReference>
<dbReference type="Pfam" id="PF02493">
    <property type="entry name" value="MORN"/>
    <property type="match status" value="11"/>
</dbReference>
<comment type="caution">
    <text evidence="4">The sequence shown here is derived from an EMBL/GenBank/DDBJ whole genome shotgun (WGS) entry which is preliminary data.</text>
</comment>
<evidence type="ECO:0000313" key="4">
    <source>
        <dbReference type="EMBL" id="ROL76696.1"/>
    </source>
</evidence>
<dbReference type="InterPro" id="IPR001309">
    <property type="entry name" value="Pept_C14_p20"/>
</dbReference>
<feature type="region of interest" description="Disordered" evidence="2">
    <location>
        <begin position="555"/>
        <end position="577"/>
    </location>
</feature>
<dbReference type="PANTHER" id="PTHR23084">
    <property type="entry name" value="PHOSPHATIDYLINOSITOL-4-PHOSPHATE 5-KINASE RELATED"/>
    <property type="match status" value="1"/>
</dbReference>
<dbReference type="EMBL" id="MOAM01000011">
    <property type="protein sequence ID" value="ROL76696.1"/>
    <property type="molecule type" value="Genomic_DNA"/>
</dbReference>
<dbReference type="SUPFAM" id="SSF52129">
    <property type="entry name" value="Caspase-like"/>
    <property type="match status" value="1"/>
</dbReference>
<sequence>MRPLVPLALTLLLAACGDGEPLSPPDARLPDGGRYRGEVVDGLLQGAGRIDYPNGSWYKGNFLNGQWHGQGEWHGSNGEVYRGGFQQGLFHGLGTLKTPGSSYTGGFKLGRRDGEGTLKEPGLLYRGQFKDDQYHGAGHLELADGSQYQGLFARGKPNGEGIRSDASGNQFSGRFVNGQLEGSGTFNSAEGDQYIGAFHDNRLEGRGRYENTDGDVWIGQFKDGSLSGKGELIGSDGSHYKGYFRDWRFSGNGRLQLPDGSVYVGGFENDTYQGNGRLTLLDGRNESGQWLNGQRVRDEHGKLLPDPLELALLNQGGLLDQALAKVPASTPDIELYSLALGGDGKQSVFLREADYVSNMLKSRFGAVGQISLVNHRDHLSDRPMATRENLARAVRTLAERSGPEDLVFIYLTSHGSHEHELVLDQPRLQLADLPADALATTLAPLKDRDKIIVISACYSGGYIAPLKDERTLIMTASRADRVSFGCSEEADFTYFGDALFAQALNQTDDLQQAFERASASVSEREAIEGFDASEPQIWAPKGVLEHWQRLRQQQARKALQSDAGKQQAEHAKNAGNH</sequence>
<evidence type="ECO:0000256" key="2">
    <source>
        <dbReference type="SAM" id="MobiDB-lite"/>
    </source>
</evidence>
<evidence type="ECO:0000256" key="1">
    <source>
        <dbReference type="ARBA" id="ARBA00022737"/>
    </source>
</evidence>
<keyword evidence="1" id="KW-0677">Repeat</keyword>
<dbReference type="STRING" id="1292031.GCA_000425805_04633"/>
<reference evidence="4 5" key="1">
    <citation type="submission" date="2016-10" db="EMBL/GenBank/DDBJ databases">
        <title>Comparative genome analysis of multiple Pseudomonas spp. focuses on biocontrol and plant growth promoting traits.</title>
        <authorList>
            <person name="Tao X.-Y."/>
            <person name="Taylor C.G."/>
        </authorList>
    </citation>
    <scope>NUCLEOTIDE SEQUENCE [LARGE SCALE GENOMIC DNA]</scope>
    <source>
        <strain evidence="4 5">15D11</strain>
    </source>
</reference>
<dbReference type="SUPFAM" id="SSF82185">
    <property type="entry name" value="Histone H3 K4-specific methyltransferase SET7/9 N-terminal domain"/>
    <property type="match status" value="3"/>
</dbReference>
<evidence type="ECO:0000259" key="3">
    <source>
        <dbReference type="PROSITE" id="PS50208"/>
    </source>
</evidence>
<dbReference type="SMART" id="SM00698">
    <property type="entry name" value="MORN"/>
    <property type="match status" value="11"/>
</dbReference>
<organism evidence="4 5">
    <name type="scientific">Pseudomonas vranovensis</name>
    <dbReference type="NCBI Taxonomy" id="321661"/>
    <lineage>
        <taxon>Bacteria</taxon>
        <taxon>Pseudomonadati</taxon>
        <taxon>Pseudomonadota</taxon>
        <taxon>Gammaproteobacteria</taxon>
        <taxon>Pseudomonadales</taxon>
        <taxon>Pseudomonadaceae</taxon>
        <taxon>Pseudomonas</taxon>
    </lineage>
</organism>
<proteinExistence type="predicted"/>
<dbReference type="Gene3D" id="3.40.50.1460">
    <property type="match status" value="1"/>
</dbReference>
<keyword evidence="5" id="KW-1185">Reference proteome</keyword>
<name>A0A423DWG9_9PSED</name>
<feature type="domain" description="Caspase family p20" evidence="3">
    <location>
        <begin position="386"/>
        <end position="457"/>
    </location>
</feature>
<dbReference type="InterPro" id="IPR001096">
    <property type="entry name" value="Peptidase_C13"/>
</dbReference>
<dbReference type="Pfam" id="PF01650">
    <property type="entry name" value="Peptidase_C13"/>
    <property type="match status" value="1"/>
</dbReference>
<dbReference type="GO" id="GO:0006508">
    <property type="term" value="P:proteolysis"/>
    <property type="evidence" value="ECO:0007669"/>
    <property type="project" value="InterPro"/>
</dbReference>
<accession>A0A423DWG9</accession>